<evidence type="ECO:0008006" key="3">
    <source>
        <dbReference type="Google" id="ProtNLM"/>
    </source>
</evidence>
<dbReference type="SUPFAM" id="SSF53448">
    <property type="entry name" value="Nucleotide-diphospho-sugar transferases"/>
    <property type="match status" value="1"/>
</dbReference>
<dbReference type="PANTHER" id="PTHR21485:SF6">
    <property type="entry name" value="N-ACYLNEURAMINATE CYTIDYLYLTRANSFERASE-RELATED"/>
    <property type="match status" value="1"/>
</dbReference>
<comment type="caution">
    <text evidence="1">The sequence shown here is derived from an EMBL/GenBank/DDBJ whole genome shotgun (WGS) entry which is preliminary data.</text>
</comment>
<name>A0A9W7BBY3_9STRA</name>
<dbReference type="EMBL" id="BLQM01000397">
    <property type="protein sequence ID" value="GMH87612.1"/>
    <property type="molecule type" value="Genomic_DNA"/>
</dbReference>
<evidence type="ECO:0000313" key="2">
    <source>
        <dbReference type="Proteomes" id="UP001162640"/>
    </source>
</evidence>
<dbReference type="InterPro" id="IPR003329">
    <property type="entry name" value="Cytidylyl_trans"/>
</dbReference>
<dbReference type="InterPro" id="IPR050793">
    <property type="entry name" value="CMP-NeuNAc_synthase"/>
</dbReference>
<dbReference type="Gene3D" id="3.90.550.10">
    <property type="entry name" value="Spore Coat Polysaccharide Biosynthesis Protein SpsA, Chain A"/>
    <property type="match status" value="1"/>
</dbReference>
<protein>
    <recommendedName>
        <fullName evidence="3">Acylneuraminate cytidylyltransferase family protein</fullName>
    </recommendedName>
</protein>
<proteinExistence type="predicted"/>
<gene>
    <name evidence="1" type="ORF">TL16_g10913</name>
</gene>
<dbReference type="Proteomes" id="UP001162640">
    <property type="component" value="Unassembled WGS sequence"/>
</dbReference>
<accession>A0A9W7BBY3</accession>
<dbReference type="AlphaFoldDB" id="A0A9W7BBY3"/>
<dbReference type="Pfam" id="PF02348">
    <property type="entry name" value="CTP_transf_3"/>
    <property type="match status" value="1"/>
</dbReference>
<sequence>MSTPPKPHLTVLIPCRSGSTRCPSKNSRPFSTTSLIRKKLHVLLSVPEIDSIVVSSDDLGILKVAEEEFRVLTHLR</sequence>
<evidence type="ECO:0000313" key="1">
    <source>
        <dbReference type="EMBL" id="GMH87612.1"/>
    </source>
</evidence>
<reference evidence="2" key="1">
    <citation type="journal article" date="2023" name="Commun. Biol.">
        <title>Genome analysis of Parmales, the sister group of diatoms, reveals the evolutionary specialization of diatoms from phago-mixotrophs to photoautotrophs.</title>
        <authorList>
            <person name="Ban H."/>
            <person name="Sato S."/>
            <person name="Yoshikawa S."/>
            <person name="Yamada K."/>
            <person name="Nakamura Y."/>
            <person name="Ichinomiya M."/>
            <person name="Sato N."/>
            <person name="Blanc-Mathieu R."/>
            <person name="Endo H."/>
            <person name="Kuwata A."/>
            <person name="Ogata H."/>
        </authorList>
    </citation>
    <scope>NUCLEOTIDE SEQUENCE [LARGE SCALE GENOMIC DNA]</scope>
</reference>
<organism evidence="1 2">
    <name type="scientific">Triparma laevis f. inornata</name>
    <dbReference type="NCBI Taxonomy" id="1714386"/>
    <lineage>
        <taxon>Eukaryota</taxon>
        <taxon>Sar</taxon>
        <taxon>Stramenopiles</taxon>
        <taxon>Ochrophyta</taxon>
        <taxon>Bolidophyceae</taxon>
        <taxon>Parmales</taxon>
        <taxon>Triparmaceae</taxon>
        <taxon>Triparma</taxon>
    </lineage>
</organism>
<dbReference type="GO" id="GO:0008781">
    <property type="term" value="F:N-acylneuraminate cytidylyltransferase activity"/>
    <property type="evidence" value="ECO:0007669"/>
    <property type="project" value="TreeGrafter"/>
</dbReference>
<dbReference type="InterPro" id="IPR029044">
    <property type="entry name" value="Nucleotide-diphossugar_trans"/>
</dbReference>
<dbReference type="PANTHER" id="PTHR21485">
    <property type="entry name" value="HAD SUPERFAMILY MEMBERS CMAS AND KDSC"/>
    <property type="match status" value="1"/>
</dbReference>